<proteinExistence type="inferred from homology"/>
<dbReference type="PANTHER" id="PTHR30183">
    <property type="entry name" value="MOLYBDENUM TRANSPORT SYSTEM PERMEASE PROTEIN MODB"/>
    <property type="match status" value="1"/>
</dbReference>
<keyword evidence="12" id="KW-1185">Reference proteome</keyword>
<gene>
    <name evidence="11" type="ORF">GCM10009021_10930</name>
</gene>
<evidence type="ECO:0000256" key="4">
    <source>
        <dbReference type="ARBA" id="ARBA00022475"/>
    </source>
</evidence>
<dbReference type="Gene3D" id="1.10.3720.10">
    <property type="entry name" value="MetI-like"/>
    <property type="match status" value="1"/>
</dbReference>
<keyword evidence="4" id="KW-1003">Cell membrane</keyword>
<feature type="transmembrane region" description="Helical" evidence="9">
    <location>
        <begin position="72"/>
        <end position="96"/>
    </location>
</feature>
<keyword evidence="3 9" id="KW-0813">Transport</keyword>
<keyword evidence="7 9" id="KW-1133">Transmembrane helix</keyword>
<dbReference type="PROSITE" id="PS50928">
    <property type="entry name" value="ABC_TM1"/>
    <property type="match status" value="1"/>
</dbReference>
<evidence type="ECO:0000256" key="8">
    <source>
        <dbReference type="ARBA" id="ARBA00023136"/>
    </source>
</evidence>
<evidence type="ECO:0000256" key="7">
    <source>
        <dbReference type="ARBA" id="ARBA00022989"/>
    </source>
</evidence>
<feature type="transmembrane region" description="Helical" evidence="9">
    <location>
        <begin position="21"/>
        <end position="41"/>
    </location>
</feature>
<protein>
    <recommendedName>
        <fullName evidence="10">ABC transmembrane type-1 domain-containing protein</fullName>
    </recommendedName>
</protein>
<comment type="similarity">
    <text evidence="2 9">Belongs to the binding-protein-dependent transport system permease family.</text>
</comment>
<evidence type="ECO:0000256" key="2">
    <source>
        <dbReference type="ARBA" id="ARBA00009306"/>
    </source>
</evidence>
<dbReference type="PANTHER" id="PTHR30183:SF3">
    <property type="entry name" value="MOLYBDENUM TRANSPORT SYSTEM PERMEASE PROTEIN MODB"/>
    <property type="match status" value="1"/>
</dbReference>
<dbReference type="Proteomes" id="UP000608850">
    <property type="component" value="Unassembled WGS sequence"/>
</dbReference>
<dbReference type="AlphaFoldDB" id="A0A830GAC0"/>
<feature type="transmembrane region" description="Helical" evidence="9">
    <location>
        <begin position="297"/>
        <end position="318"/>
    </location>
</feature>
<evidence type="ECO:0000256" key="1">
    <source>
        <dbReference type="ARBA" id="ARBA00004651"/>
    </source>
</evidence>
<evidence type="ECO:0000256" key="5">
    <source>
        <dbReference type="ARBA" id="ARBA00022505"/>
    </source>
</evidence>
<comment type="subcellular location">
    <subcellularLocation>
        <location evidence="1 9">Cell membrane</location>
        <topology evidence="1 9">Multi-pass membrane protein</topology>
    </subcellularLocation>
</comment>
<comment type="caution">
    <text evidence="11">The sequence shown here is derived from an EMBL/GenBank/DDBJ whole genome shotgun (WGS) entry which is preliminary data.</text>
</comment>
<dbReference type="EMBL" id="BMOQ01000003">
    <property type="protein sequence ID" value="GGN12668.1"/>
    <property type="molecule type" value="Genomic_DNA"/>
</dbReference>
<dbReference type="SUPFAM" id="SSF161098">
    <property type="entry name" value="MetI-like"/>
    <property type="match status" value="1"/>
</dbReference>
<feature type="transmembrane region" description="Helical" evidence="9">
    <location>
        <begin position="184"/>
        <end position="203"/>
    </location>
</feature>
<evidence type="ECO:0000313" key="11">
    <source>
        <dbReference type="EMBL" id="GGN12668.1"/>
    </source>
</evidence>
<evidence type="ECO:0000256" key="9">
    <source>
        <dbReference type="RuleBase" id="RU363032"/>
    </source>
</evidence>
<sequence length="329" mass="33807">MAPCPSELVSTDVRYGGVPALGARALVLAVGAVQVAAFLVADALGRPTLYVAFAVASAACLGALADRGPFGIVAACLSGALLVALVYPLVTLVTVASPESVLAALARPDVRRTLYLSVYAPLLATLLACVLGVPLALLLRRGFPGRPLVESLVDLPLVVPHSVAGLAVLLAFGEGGAFPTLPVLGAVPGLVLALAFVSAPYAVDGAREGFETVDRDAERAARSLGASRFETFRRVTAPLAVRGVLSGAILSWARAVSEYGAVAVVAYNVSVFYPPAGERVQAMFGSVFVVRELDVNFDAAVAVAVCLLAVCVVVFLAVRALTRDAGRWA</sequence>
<dbReference type="InterPro" id="IPR035906">
    <property type="entry name" value="MetI-like_sf"/>
</dbReference>
<dbReference type="GO" id="GO:0005886">
    <property type="term" value="C:plasma membrane"/>
    <property type="evidence" value="ECO:0007669"/>
    <property type="project" value="UniProtKB-SubCell"/>
</dbReference>
<dbReference type="InterPro" id="IPR000515">
    <property type="entry name" value="MetI-like"/>
</dbReference>
<evidence type="ECO:0000256" key="6">
    <source>
        <dbReference type="ARBA" id="ARBA00022692"/>
    </source>
</evidence>
<organism evidence="11 12">
    <name type="scientific">Halarchaeum nitratireducens</name>
    <dbReference type="NCBI Taxonomy" id="489913"/>
    <lineage>
        <taxon>Archaea</taxon>
        <taxon>Methanobacteriati</taxon>
        <taxon>Methanobacteriota</taxon>
        <taxon>Stenosarchaea group</taxon>
        <taxon>Halobacteria</taxon>
        <taxon>Halobacteriales</taxon>
        <taxon>Halobacteriaceae</taxon>
    </lineage>
</organism>
<evidence type="ECO:0000256" key="3">
    <source>
        <dbReference type="ARBA" id="ARBA00022448"/>
    </source>
</evidence>
<evidence type="ECO:0000313" key="12">
    <source>
        <dbReference type="Proteomes" id="UP000608850"/>
    </source>
</evidence>
<feature type="transmembrane region" description="Helical" evidence="9">
    <location>
        <begin position="151"/>
        <end position="172"/>
    </location>
</feature>
<feature type="transmembrane region" description="Helical" evidence="9">
    <location>
        <begin position="116"/>
        <end position="139"/>
    </location>
</feature>
<accession>A0A830GAC0</accession>
<dbReference type="GO" id="GO:0055085">
    <property type="term" value="P:transmembrane transport"/>
    <property type="evidence" value="ECO:0007669"/>
    <property type="project" value="InterPro"/>
</dbReference>
<dbReference type="CDD" id="cd06261">
    <property type="entry name" value="TM_PBP2"/>
    <property type="match status" value="1"/>
</dbReference>
<dbReference type="Pfam" id="PF00528">
    <property type="entry name" value="BPD_transp_1"/>
    <property type="match status" value="1"/>
</dbReference>
<name>A0A830GAC0_9EURY</name>
<keyword evidence="6 9" id="KW-0812">Transmembrane</keyword>
<keyword evidence="8 9" id="KW-0472">Membrane</keyword>
<keyword evidence="5" id="KW-0500">Molybdenum</keyword>
<feature type="domain" description="ABC transmembrane type-1" evidence="10">
    <location>
        <begin position="114"/>
        <end position="318"/>
    </location>
</feature>
<feature type="transmembrane region" description="Helical" evidence="9">
    <location>
        <begin position="47"/>
        <end position="65"/>
    </location>
</feature>
<evidence type="ECO:0000259" key="10">
    <source>
        <dbReference type="PROSITE" id="PS50928"/>
    </source>
</evidence>
<reference evidence="11 12" key="1">
    <citation type="journal article" date="2019" name="Int. J. Syst. Evol. Microbiol.">
        <title>The Global Catalogue of Microorganisms (GCM) 10K type strain sequencing project: providing services to taxonomists for standard genome sequencing and annotation.</title>
        <authorList>
            <consortium name="The Broad Institute Genomics Platform"/>
            <consortium name="The Broad Institute Genome Sequencing Center for Infectious Disease"/>
            <person name="Wu L."/>
            <person name="Ma J."/>
        </authorList>
    </citation>
    <scope>NUCLEOTIDE SEQUENCE [LARGE SCALE GENOMIC DNA]</scope>
    <source>
        <strain evidence="11 12">JCM 16331</strain>
    </source>
</reference>